<organism evidence="1 2">
    <name type="scientific">Pleurodeles waltl</name>
    <name type="common">Iberian ribbed newt</name>
    <dbReference type="NCBI Taxonomy" id="8319"/>
    <lineage>
        <taxon>Eukaryota</taxon>
        <taxon>Metazoa</taxon>
        <taxon>Chordata</taxon>
        <taxon>Craniata</taxon>
        <taxon>Vertebrata</taxon>
        <taxon>Euteleostomi</taxon>
        <taxon>Amphibia</taxon>
        <taxon>Batrachia</taxon>
        <taxon>Caudata</taxon>
        <taxon>Salamandroidea</taxon>
        <taxon>Salamandridae</taxon>
        <taxon>Pleurodelinae</taxon>
        <taxon>Pleurodeles</taxon>
    </lineage>
</organism>
<dbReference type="Proteomes" id="UP001066276">
    <property type="component" value="Chromosome 12"/>
</dbReference>
<gene>
    <name evidence="1" type="ORF">NDU88_006365</name>
</gene>
<evidence type="ECO:0000313" key="2">
    <source>
        <dbReference type="Proteomes" id="UP001066276"/>
    </source>
</evidence>
<accession>A0AAV7L552</accession>
<feature type="non-terminal residue" evidence="1">
    <location>
        <position position="62"/>
    </location>
</feature>
<dbReference type="EMBL" id="JANPWB010000016">
    <property type="protein sequence ID" value="KAJ1086243.1"/>
    <property type="molecule type" value="Genomic_DNA"/>
</dbReference>
<proteinExistence type="predicted"/>
<name>A0AAV7L552_PLEWA</name>
<keyword evidence="2" id="KW-1185">Reference proteome</keyword>
<comment type="caution">
    <text evidence="1">The sequence shown here is derived from an EMBL/GenBank/DDBJ whole genome shotgun (WGS) entry which is preliminary data.</text>
</comment>
<protein>
    <submittedName>
        <fullName evidence="1">Uncharacterized protein</fullName>
    </submittedName>
</protein>
<evidence type="ECO:0000313" key="1">
    <source>
        <dbReference type="EMBL" id="KAJ1086243.1"/>
    </source>
</evidence>
<feature type="non-terminal residue" evidence="1">
    <location>
        <position position="1"/>
    </location>
</feature>
<sequence>CPSAPTCSSSRLRVCSGDAPSSTCPSAPPAVLAASLYAAVTLHPPRVFLSLPAVLAASVYAA</sequence>
<reference evidence="1" key="1">
    <citation type="journal article" date="2022" name="bioRxiv">
        <title>Sequencing and chromosome-scale assembly of the giantPleurodeles waltlgenome.</title>
        <authorList>
            <person name="Brown T."/>
            <person name="Elewa A."/>
            <person name="Iarovenko S."/>
            <person name="Subramanian E."/>
            <person name="Araus A.J."/>
            <person name="Petzold A."/>
            <person name="Susuki M."/>
            <person name="Suzuki K.-i.T."/>
            <person name="Hayashi T."/>
            <person name="Toyoda A."/>
            <person name="Oliveira C."/>
            <person name="Osipova E."/>
            <person name="Leigh N.D."/>
            <person name="Simon A."/>
            <person name="Yun M.H."/>
        </authorList>
    </citation>
    <scope>NUCLEOTIDE SEQUENCE</scope>
    <source>
        <strain evidence="1">20211129_DDA</strain>
        <tissue evidence="1">Liver</tissue>
    </source>
</reference>
<dbReference type="AlphaFoldDB" id="A0AAV7L552"/>